<feature type="compositionally biased region" description="Low complexity" evidence="7">
    <location>
        <begin position="11"/>
        <end position="22"/>
    </location>
</feature>
<feature type="compositionally biased region" description="Polar residues" evidence="7">
    <location>
        <begin position="1"/>
        <end position="10"/>
    </location>
</feature>
<dbReference type="SMART" id="SM00184">
    <property type="entry name" value="RING"/>
    <property type="match status" value="1"/>
</dbReference>
<keyword evidence="3" id="KW-0479">Metal-binding</keyword>
<protein>
    <submittedName>
        <fullName evidence="10">TNF receptor-associated factor 6</fullName>
    </submittedName>
</protein>
<dbReference type="InterPro" id="IPR017907">
    <property type="entry name" value="Znf_RING_CS"/>
</dbReference>
<keyword evidence="4 6" id="KW-0863">Zinc-finger</keyword>
<dbReference type="PANTHER" id="PTHR10131">
    <property type="entry name" value="TNF RECEPTOR ASSOCIATED FACTOR"/>
    <property type="match status" value="1"/>
</dbReference>
<evidence type="ECO:0000259" key="9">
    <source>
        <dbReference type="PROSITE" id="PS50144"/>
    </source>
</evidence>
<dbReference type="OrthoDB" id="6499288at2759"/>
<evidence type="ECO:0000256" key="6">
    <source>
        <dbReference type="PROSITE-ProRule" id="PRU00175"/>
    </source>
</evidence>
<dbReference type="PROSITE" id="PS50089">
    <property type="entry name" value="ZF_RING_2"/>
    <property type="match status" value="1"/>
</dbReference>
<dbReference type="Pfam" id="PF13923">
    <property type="entry name" value="zf-C3HC4_2"/>
    <property type="match status" value="1"/>
</dbReference>
<dbReference type="FunFam" id="2.60.210.10:FF:000019">
    <property type="entry name" value="TNF-receptor-associated factor 2"/>
    <property type="match status" value="1"/>
</dbReference>
<evidence type="ECO:0000256" key="5">
    <source>
        <dbReference type="ARBA" id="ARBA00022833"/>
    </source>
</evidence>
<evidence type="ECO:0000256" key="4">
    <source>
        <dbReference type="ARBA" id="ARBA00022771"/>
    </source>
</evidence>
<dbReference type="PANTHER" id="PTHR10131:SF152">
    <property type="entry name" value="TNF RECEPTOR-ASSOCIATED FACTOR 6"/>
    <property type="match status" value="1"/>
</dbReference>
<dbReference type="InterPro" id="IPR013083">
    <property type="entry name" value="Znf_RING/FYVE/PHD"/>
</dbReference>
<evidence type="ECO:0000313" key="10">
    <source>
        <dbReference type="EMBL" id="JAB99136.1"/>
    </source>
</evidence>
<dbReference type="Pfam" id="PF21355">
    <property type="entry name" value="TRAF-mep_MATH"/>
    <property type="match status" value="1"/>
</dbReference>
<evidence type="ECO:0000256" key="3">
    <source>
        <dbReference type="ARBA" id="ARBA00022723"/>
    </source>
</evidence>
<dbReference type="InterPro" id="IPR001841">
    <property type="entry name" value="Znf_RING"/>
</dbReference>
<name>W8C0H6_CERCA</name>
<sequence>MQNSQANTGRQARQQLQQPYQHGHSHHHHHYTENNKSPSSIPPNSLAIAKSYVPAAASTTSDDTDFHESESRYECAICLHWLNEPMITTCGHRFCKTCLTEWLNNHNQCPLDNTKLSENDYFPDNFTKREIEQIKHKCPNSPLGCAVVASPIEVDRHLPTCPYRRLENSEEKCPFASVKCDFVGRPETNALEEHLKDDMPHHMQLMLQAFQQTAISTWNPQKPTTSSGGKVNGVLPPPPPQYANEADEQLIQSMYQRIVVLEQRLREQDLKLENLTKQLAVRQQIDARYSNGTVVWEITNFRNVVEQLRTDANHLLYSRDFYTSPHGYRFCARLNIQPRHVNLLSLHVHLMQSENDFHLDWPFKGRIKLCMVHPKDPILSQHDTIMTKPEVMAFHRPRERISTRGFGFVEYAKIADVMLKGFCEEDKVVIKIQINLV</sequence>
<dbReference type="SUPFAM" id="SSF57850">
    <property type="entry name" value="RING/U-box"/>
    <property type="match status" value="1"/>
</dbReference>
<gene>
    <name evidence="10" type="primary">TRAF6</name>
</gene>
<dbReference type="GeneID" id="101456087"/>
<dbReference type="PROSITE" id="PS50144">
    <property type="entry name" value="MATH"/>
    <property type="match status" value="1"/>
</dbReference>
<evidence type="ECO:0000256" key="2">
    <source>
        <dbReference type="ARBA" id="ARBA00022490"/>
    </source>
</evidence>
<dbReference type="GO" id="GO:0031663">
    <property type="term" value="P:lipopolysaccharide-mediated signaling pathway"/>
    <property type="evidence" value="ECO:0007669"/>
    <property type="project" value="TreeGrafter"/>
</dbReference>
<proteinExistence type="evidence at transcript level"/>
<organism evidence="10">
    <name type="scientific">Ceratitis capitata</name>
    <name type="common">Mediterranean fruit fly</name>
    <name type="synonym">Tephritis capitata</name>
    <dbReference type="NCBI Taxonomy" id="7213"/>
    <lineage>
        <taxon>Eukaryota</taxon>
        <taxon>Metazoa</taxon>
        <taxon>Ecdysozoa</taxon>
        <taxon>Arthropoda</taxon>
        <taxon>Hexapoda</taxon>
        <taxon>Insecta</taxon>
        <taxon>Pterygota</taxon>
        <taxon>Neoptera</taxon>
        <taxon>Endopterygota</taxon>
        <taxon>Diptera</taxon>
        <taxon>Brachycera</taxon>
        <taxon>Muscomorpha</taxon>
        <taxon>Tephritoidea</taxon>
        <taxon>Tephritidae</taxon>
        <taxon>Ceratitis</taxon>
        <taxon>Ceratitis</taxon>
    </lineage>
</organism>
<dbReference type="GO" id="GO:0061630">
    <property type="term" value="F:ubiquitin protein ligase activity"/>
    <property type="evidence" value="ECO:0007669"/>
    <property type="project" value="TreeGrafter"/>
</dbReference>
<evidence type="ECO:0000256" key="7">
    <source>
        <dbReference type="SAM" id="MobiDB-lite"/>
    </source>
</evidence>
<keyword evidence="5" id="KW-0862">Zinc</keyword>
<dbReference type="EMBL" id="GAMC01007419">
    <property type="protein sequence ID" value="JAB99136.1"/>
    <property type="molecule type" value="mRNA"/>
</dbReference>
<accession>W8C0H6</accession>
<feature type="region of interest" description="Disordered" evidence="7">
    <location>
        <begin position="1"/>
        <end position="45"/>
    </location>
</feature>
<dbReference type="InterPro" id="IPR049342">
    <property type="entry name" value="TRAF1-6_MATH_dom"/>
</dbReference>
<dbReference type="GO" id="GO:0043122">
    <property type="term" value="P:regulation of canonical NF-kappaB signal transduction"/>
    <property type="evidence" value="ECO:0007669"/>
    <property type="project" value="TreeGrafter"/>
</dbReference>
<dbReference type="KEGG" id="ccat:101456087"/>
<feature type="domain" description="RING-type" evidence="8">
    <location>
        <begin position="75"/>
        <end position="113"/>
    </location>
</feature>
<dbReference type="Gene3D" id="3.30.40.10">
    <property type="entry name" value="Zinc/RING finger domain, C3HC4 (zinc finger)"/>
    <property type="match status" value="2"/>
</dbReference>
<comment type="subcellular location">
    <subcellularLocation>
        <location evidence="1">Cytoplasm</location>
    </subcellularLocation>
</comment>
<evidence type="ECO:0000259" key="8">
    <source>
        <dbReference type="PROSITE" id="PS50089"/>
    </source>
</evidence>
<evidence type="ECO:0000256" key="1">
    <source>
        <dbReference type="ARBA" id="ARBA00004496"/>
    </source>
</evidence>
<dbReference type="Gene3D" id="2.60.210.10">
    <property type="entry name" value="Apoptosis, Tumor Necrosis Factor Receptor Associated Protein 2, Chain A"/>
    <property type="match status" value="1"/>
</dbReference>
<dbReference type="GO" id="GO:0045087">
    <property type="term" value="P:innate immune response"/>
    <property type="evidence" value="ECO:0007669"/>
    <property type="project" value="TreeGrafter"/>
</dbReference>
<dbReference type="SUPFAM" id="SSF49599">
    <property type="entry name" value="TRAF domain-like"/>
    <property type="match status" value="2"/>
</dbReference>
<reference evidence="10" key="1">
    <citation type="submission" date="2013-07" db="EMBL/GenBank/DDBJ databases">
        <authorList>
            <person name="Geib S."/>
        </authorList>
    </citation>
    <scope>NUCLEOTIDE SEQUENCE</scope>
</reference>
<dbReference type="InterPro" id="IPR008974">
    <property type="entry name" value="TRAF-like"/>
</dbReference>
<dbReference type="AlphaFoldDB" id="W8C0H6"/>
<reference evidence="10" key="2">
    <citation type="journal article" date="2014" name="BMC Genomics">
        <title>A genomic perspective to assessing quality of mass-reared SIT flies used in Mediterranean fruit fly (Ceratitis capitata) eradication in California.</title>
        <authorList>
            <person name="Calla B."/>
            <person name="Hall B."/>
            <person name="Hou S."/>
            <person name="Geib S.M."/>
        </authorList>
    </citation>
    <scope>NUCLEOTIDE SEQUENCE</scope>
</reference>
<keyword evidence="10" id="KW-0675">Receptor</keyword>
<dbReference type="GO" id="GO:0008270">
    <property type="term" value="F:zinc ion binding"/>
    <property type="evidence" value="ECO:0007669"/>
    <property type="project" value="UniProtKB-KW"/>
</dbReference>
<dbReference type="GO" id="GO:0005737">
    <property type="term" value="C:cytoplasm"/>
    <property type="evidence" value="ECO:0007669"/>
    <property type="project" value="UniProtKB-SubCell"/>
</dbReference>
<dbReference type="PROSITE" id="PS00518">
    <property type="entry name" value="ZF_RING_1"/>
    <property type="match status" value="1"/>
</dbReference>
<dbReference type="CTD" id="7189"/>
<dbReference type="InterPro" id="IPR002083">
    <property type="entry name" value="MATH/TRAF_dom"/>
</dbReference>
<keyword evidence="2" id="KW-0963">Cytoplasm</keyword>
<feature type="compositionally biased region" description="Low complexity" evidence="7">
    <location>
        <begin position="34"/>
        <end position="45"/>
    </location>
</feature>
<feature type="domain" description="MATH" evidence="9">
    <location>
        <begin position="291"/>
        <end position="434"/>
    </location>
</feature>